<reference evidence="2 3" key="1">
    <citation type="submission" date="2019-07" db="EMBL/GenBank/DDBJ databases">
        <title>Whole genome shotgun sequence of Reyranella soli NBRC 108950.</title>
        <authorList>
            <person name="Hosoyama A."/>
            <person name="Uohara A."/>
            <person name="Ohji S."/>
            <person name="Ichikawa N."/>
        </authorList>
    </citation>
    <scope>NUCLEOTIDE SEQUENCE [LARGE SCALE GENOMIC DNA]</scope>
    <source>
        <strain evidence="2 3">NBRC 108950</strain>
    </source>
</reference>
<keyword evidence="1" id="KW-0812">Transmembrane</keyword>
<dbReference type="OrthoDB" id="9799456at2"/>
<evidence type="ECO:0008006" key="4">
    <source>
        <dbReference type="Google" id="ProtNLM"/>
    </source>
</evidence>
<dbReference type="AlphaFoldDB" id="A0A512NM08"/>
<sequence>MEPKAGPALLNGLRGRCPACGKAHLFRRFMKVADACESCGEAFHHHRADDFPAYLVIVIVGHVVVPLTLYVELAWAPSYWVHAAIWLPLVLILSLGLLQPIKGMVVALQWHAGMHGFAAAKRARRSAPGAEQVGDGRTLQAGPEAGLEQHACLQGM</sequence>
<proteinExistence type="predicted"/>
<feature type="transmembrane region" description="Helical" evidence="1">
    <location>
        <begin position="79"/>
        <end position="98"/>
    </location>
</feature>
<evidence type="ECO:0000256" key="1">
    <source>
        <dbReference type="SAM" id="Phobius"/>
    </source>
</evidence>
<dbReference type="EMBL" id="BKAJ01000146">
    <property type="protein sequence ID" value="GEP59988.1"/>
    <property type="molecule type" value="Genomic_DNA"/>
</dbReference>
<evidence type="ECO:0000313" key="2">
    <source>
        <dbReference type="EMBL" id="GEP59988.1"/>
    </source>
</evidence>
<evidence type="ECO:0000313" key="3">
    <source>
        <dbReference type="Proteomes" id="UP000321058"/>
    </source>
</evidence>
<dbReference type="Pfam" id="PF06170">
    <property type="entry name" value="DUF983"/>
    <property type="match status" value="1"/>
</dbReference>
<dbReference type="Proteomes" id="UP000321058">
    <property type="component" value="Unassembled WGS sequence"/>
</dbReference>
<dbReference type="InterPro" id="IPR009325">
    <property type="entry name" value="DUF983"/>
</dbReference>
<keyword evidence="1" id="KW-0472">Membrane</keyword>
<organism evidence="2 3">
    <name type="scientific">Reyranella soli</name>
    <dbReference type="NCBI Taxonomy" id="1230389"/>
    <lineage>
        <taxon>Bacteria</taxon>
        <taxon>Pseudomonadati</taxon>
        <taxon>Pseudomonadota</taxon>
        <taxon>Alphaproteobacteria</taxon>
        <taxon>Hyphomicrobiales</taxon>
        <taxon>Reyranellaceae</taxon>
        <taxon>Reyranella</taxon>
    </lineage>
</organism>
<protein>
    <recommendedName>
        <fullName evidence="4">DUF983 domain-containing protein</fullName>
    </recommendedName>
</protein>
<dbReference type="RefSeq" id="WP_147155358.1">
    <property type="nucleotide sequence ID" value="NZ_BKAJ01000146.1"/>
</dbReference>
<comment type="caution">
    <text evidence="2">The sequence shown here is derived from an EMBL/GenBank/DDBJ whole genome shotgun (WGS) entry which is preliminary data.</text>
</comment>
<name>A0A512NM08_9HYPH</name>
<accession>A0A512NM08</accession>
<gene>
    <name evidence="2" type="ORF">RSO01_71540</name>
</gene>
<keyword evidence="3" id="KW-1185">Reference proteome</keyword>
<keyword evidence="1" id="KW-1133">Transmembrane helix</keyword>
<feature type="transmembrane region" description="Helical" evidence="1">
    <location>
        <begin position="53"/>
        <end position="73"/>
    </location>
</feature>